<dbReference type="OrthoDB" id="8442375at2"/>
<proteinExistence type="predicted"/>
<protein>
    <recommendedName>
        <fullName evidence="1">ParB-like N-terminal domain-containing protein</fullName>
    </recommendedName>
</protein>
<evidence type="ECO:0000313" key="2">
    <source>
        <dbReference type="EMBL" id="AVO34612.1"/>
    </source>
</evidence>
<accession>A0A2S0MFE6</accession>
<reference evidence="2 3" key="1">
    <citation type="submission" date="2018-03" db="EMBL/GenBank/DDBJ databases">
        <title>Genome sequencing of Ottowia sp.</title>
        <authorList>
            <person name="Kim S.-J."/>
            <person name="Heo J."/>
            <person name="Kwon S.-W."/>
        </authorList>
    </citation>
    <scope>NUCLEOTIDE SEQUENCE [LARGE SCALE GENOMIC DNA]</scope>
    <source>
        <strain evidence="2 3">KADR8-3</strain>
    </source>
</reference>
<organism evidence="2 3">
    <name type="scientific">Ottowia oryzae</name>
    <dbReference type="NCBI Taxonomy" id="2109914"/>
    <lineage>
        <taxon>Bacteria</taxon>
        <taxon>Pseudomonadati</taxon>
        <taxon>Pseudomonadota</taxon>
        <taxon>Betaproteobacteria</taxon>
        <taxon>Burkholderiales</taxon>
        <taxon>Comamonadaceae</taxon>
        <taxon>Ottowia</taxon>
    </lineage>
</organism>
<evidence type="ECO:0000259" key="1">
    <source>
        <dbReference type="Pfam" id="PF02195"/>
    </source>
</evidence>
<name>A0A2S0MFE6_9BURK</name>
<dbReference type="SUPFAM" id="SSF110849">
    <property type="entry name" value="ParB/Sulfiredoxin"/>
    <property type="match status" value="1"/>
</dbReference>
<dbReference type="RefSeq" id="WP_106703164.1">
    <property type="nucleotide sequence ID" value="NZ_CP027666.1"/>
</dbReference>
<sequence>MSTRRKENKEIEWIDSNQIDFDPKNPRFSRLRGDVGDDRVISEMLDDEGVQDLMSSIGQQGYFAGEPLLVAPTDDGRYIVVEGNRRLAAVKLLNGELQPPRRKSRSVAMIVGEAKHKPTKLPCIIYENRELVLRYLGYRHITGIKEWDALSKARYLADLRDTFYSDLPEEEQLRTIAREIGSRSDAVGKLLNGLALFDIAEDIKFFRSHNLSPEVVDFSYITTALGYKNIAGWLGLKEGAAGTTDNLDHDNLQKLLYWMYVPQTTGRTVVGETRKLKELAAVVNSEDGLRVLLDTGSLTDAFMFTDGPQQALSQALKAADSKLRLVWDMLLKSTPTEEHKYAADDIAKRARRIYEQICSSMDTAE</sequence>
<dbReference type="Pfam" id="PF02195">
    <property type="entry name" value="ParB_N"/>
    <property type="match status" value="1"/>
</dbReference>
<dbReference type="EMBL" id="CP027666">
    <property type="protein sequence ID" value="AVO34612.1"/>
    <property type="molecule type" value="Genomic_DNA"/>
</dbReference>
<feature type="domain" description="ParB-like N-terminal" evidence="1">
    <location>
        <begin position="44"/>
        <end position="96"/>
    </location>
</feature>
<evidence type="ECO:0000313" key="3">
    <source>
        <dbReference type="Proteomes" id="UP000239709"/>
    </source>
</evidence>
<dbReference type="Gene3D" id="3.90.1530.10">
    <property type="entry name" value="Conserved hypothetical protein from pyrococcus furiosus pfu- 392566-001, ParB domain"/>
    <property type="match status" value="1"/>
</dbReference>
<gene>
    <name evidence="2" type="ORF">C6570_10540</name>
</gene>
<dbReference type="KEGG" id="otk:C6570_10540"/>
<dbReference type="InterPro" id="IPR003115">
    <property type="entry name" value="ParB_N"/>
</dbReference>
<keyword evidence="3" id="KW-1185">Reference proteome</keyword>
<dbReference type="InterPro" id="IPR036086">
    <property type="entry name" value="ParB/Sulfiredoxin_sf"/>
</dbReference>
<dbReference type="Proteomes" id="UP000239709">
    <property type="component" value="Chromosome"/>
</dbReference>
<dbReference type="AlphaFoldDB" id="A0A2S0MFE6"/>